<feature type="transmembrane region" description="Helical" evidence="5">
    <location>
        <begin position="180"/>
        <end position="199"/>
    </location>
</feature>
<feature type="transmembrane region" description="Helical" evidence="5">
    <location>
        <begin position="36"/>
        <end position="60"/>
    </location>
</feature>
<name>A0A1Y2AD90_9FUNG</name>
<dbReference type="GO" id="GO:0015165">
    <property type="term" value="F:pyrimidine nucleotide-sugar transmembrane transporter activity"/>
    <property type="evidence" value="ECO:0007669"/>
    <property type="project" value="InterPro"/>
</dbReference>
<dbReference type="NCBIfam" id="TIGR00803">
    <property type="entry name" value="nst"/>
    <property type="match status" value="1"/>
</dbReference>
<proteinExistence type="predicted"/>
<keyword evidence="2 5" id="KW-0812">Transmembrane</keyword>
<feature type="transmembrane region" description="Helical" evidence="5">
    <location>
        <begin position="211"/>
        <end position="232"/>
    </location>
</feature>
<dbReference type="PIRSF" id="PIRSF005799">
    <property type="entry name" value="UDP-gal_transpt"/>
    <property type="match status" value="1"/>
</dbReference>
<evidence type="ECO:0000256" key="1">
    <source>
        <dbReference type="ARBA" id="ARBA00004141"/>
    </source>
</evidence>
<keyword evidence="4 5" id="KW-0472">Membrane</keyword>
<evidence type="ECO:0000256" key="5">
    <source>
        <dbReference type="SAM" id="Phobius"/>
    </source>
</evidence>
<dbReference type="AlphaFoldDB" id="A0A1Y2AD90"/>
<organism evidence="6 7">
    <name type="scientific">Neocallimastix californiae</name>
    <dbReference type="NCBI Taxonomy" id="1754190"/>
    <lineage>
        <taxon>Eukaryota</taxon>
        <taxon>Fungi</taxon>
        <taxon>Fungi incertae sedis</taxon>
        <taxon>Chytridiomycota</taxon>
        <taxon>Chytridiomycota incertae sedis</taxon>
        <taxon>Neocallimastigomycetes</taxon>
        <taxon>Neocallimastigales</taxon>
        <taxon>Neocallimastigaceae</taxon>
        <taxon>Neocallimastix</taxon>
    </lineage>
</organism>
<evidence type="ECO:0000256" key="3">
    <source>
        <dbReference type="ARBA" id="ARBA00022989"/>
    </source>
</evidence>
<comment type="subcellular location">
    <subcellularLocation>
        <location evidence="1">Membrane</location>
        <topology evidence="1">Multi-pass membrane protein</topology>
    </subcellularLocation>
</comment>
<feature type="transmembrane region" description="Helical" evidence="5">
    <location>
        <begin position="279"/>
        <end position="296"/>
    </location>
</feature>
<dbReference type="EMBL" id="MCOG01000295">
    <property type="protein sequence ID" value="ORY20260.1"/>
    <property type="molecule type" value="Genomic_DNA"/>
</dbReference>
<sequence>MDINEIIKWGSLVALTIHNNLTVFIMRYSKILPEQYISSTAVVCTEICKFAISLILHIIFRVRELGSIKKYNLKMLVNELFGKESDALKTLVPACLYLVQNNLQYYSMTKLDPATFRISSQIKHVIIAVFTVVILKRRIYNHQWVSIFLLVFGIILVQFSKGDKTTSSLSSQDALINKSLGLLSVFITCLSSGFAGVYFEKMLKKTKVSPWARNVQLSLFSVIPGYIIGCLILDGKEIREKGFFSGYSRWTIYSIMCQTLTGFIVVIVIKYADNILKSFANSISIILGCIAQYFIFGFDITFTFIVGCFIVLYSSYLYGKPVKQKRYKYGLIENNKENMEELKV</sequence>
<feature type="transmembrane region" description="Helical" evidence="5">
    <location>
        <begin position="252"/>
        <end position="272"/>
    </location>
</feature>
<keyword evidence="3 5" id="KW-1133">Transmembrane helix</keyword>
<comment type="caution">
    <text evidence="6">The sequence shown here is derived from an EMBL/GenBank/DDBJ whole genome shotgun (WGS) entry which is preliminary data.</text>
</comment>
<accession>A0A1Y2AD90</accession>
<dbReference type="InterPro" id="IPR037185">
    <property type="entry name" value="EmrE-like"/>
</dbReference>
<reference evidence="6 7" key="1">
    <citation type="submission" date="2016-08" db="EMBL/GenBank/DDBJ databases">
        <title>A Parts List for Fungal Cellulosomes Revealed by Comparative Genomics.</title>
        <authorList>
            <consortium name="DOE Joint Genome Institute"/>
            <person name="Haitjema C.H."/>
            <person name="Gilmore S.P."/>
            <person name="Henske J.K."/>
            <person name="Solomon K.V."/>
            <person name="De Groot R."/>
            <person name="Kuo A."/>
            <person name="Mondo S.J."/>
            <person name="Salamov A.A."/>
            <person name="Labutti K."/>
            <person name="Zhao Z."/>
            <person name="Chiniquy J."/>
            <person name="Barry K."/>
            <person name="Brewer H.M."/>
            <person name="Purvine S.O."/>
            <person name="Wright A.T."/>
            <person name="Boxma B."/>
            <person name="Van Alen T."/>
            <person name="Hackstein J.H."/>
            <person name="Baker S.E."/>
            <person name="Grigoriev I.V."/>
            <person name="O'Malley M.A."/>
        </authorList>
    </citation>
    <scope>NUCLEOTIDE SEQUENCE [LARGE SCALE GENOMIC DNA]</scope>
    <source>
        <strain evidence="6 7">G1</strain>
    </source>
</reference>
<dbReference type="Proteomes" id="UP000193920">
    <property type="component" value="Unassembled WGS sequence"/>
</dbReference>
<dbReference type="OrthoDB" id="408493at2759"/>
<feature type="transmembrane region" description="Helical" evidence="5">
    <location>
        <begin position="144"/>
        <end position="160"/>
    </location>
</feature>
<keyword evidence="7" id="KW-1185">Reference proteome</keyword>
<protein>
    <submittedName>
        <fullName evidence="6">UDP-N-acetylglucosamine transporter-like protein</fullName>
    </submittedName>
</protein>
<dbReference type="PANTHER" id="PTHR10231">
    <property type="entry name" value="NUCLEOTIDE-SUGAR TRANSMEMBRANE TRANSPORTER"/>
    <property type="match status" value="1"/>
</dbReference>
<dbReference type="SUPFAM" id="SSF103481">
    <property type="entry name" value="Multidrug resistance efflux transporter EmrE"/>
    <property type="match status" value="1"/>
</dbReference>
<evidence type="ECO:0000313" key="6">
    <source>
        <dbReference type="EMBL" id="ORY20260.1"/>
    </source>
</evidence>
<dbReference type="STRING" id="1754190.A0A1Y2AD90"/>
<dbReference type="InterPro" id="IPR007271">
    <property type="entry name" value="Nuc_sug_transpt"/>
</dbReference>
<dbReference type="GO" id="GO:0000139">
    <property type="term" value="C:Golgi membrane"/>
    <property type="evidence" value="ECO:0007669"/>
    <property type="project" value="InterPro"/>
</dbReference>
<evidence type="ECO:0000256" key="2">
    <source>
        <dbReference type="ARBA" id="ARBA00022692"/>
    </source>
</evidence>
<feature type="transmembrane region" description="Helical" evidence="5">
    <location>
        <begin position="302"/>
        <end position="319"/>
    </location>
</feature>
<gene>
    <name evidence="6" type="ORF">LY90DRAFT_516940</name>
</gene>
<evidence type="ECO:0000256" key="4">
    <source>
        <dbReference type="ARBA" id="ARBA00023136"/>
    </source>
</evidence>
<dbReference type="Pfam" id="PF04142">
    <property type="entry name" value="Nuc_sug_transp"/>
    <property type="match status" value="1"/>
</dbReference>
<evidence type="ECO:0000313" key="7">
    <source>
        <dbReference type="Proteomes" id="UP000193920"/>
    </source>
</evidence>